<reference evidence="1 2" key="1">
    <citation type="submission" date="2024-02" db="EMBL/GenBank/DDBJ databases">
        <authorList>
            <person name="Vignale AGUSTIN F."/>
            <person name="Sosa J E."/>
            <person name="Modenutti C."/>
        </authorList>
    </citation>
    <scope>NUCLEOTIDE SEQUENCE [LARGE SCALE GENOMIC DNA]</scope>
</reference>
<name>A0ABC8TXL0_9AQUA</name>
<organism evidence="1 2">
    <name type="scientific">Ilex paraguariensis</name>
    <name type="common">yerba mate</name>
    <dbReference type="NCBI Taxonomy" id="185542"/>
    <lineage>
        <taxon>Eukaryota</taxon>
        <taxon>Viridiplantae</taxon>
        <taxon>Streptophyta</taxon>
        <taxon>Embryophyta</taxon>
        <taxon>Tracheophyta</taxon>
        <taxon>Spermatophyta</taxon>
        <taxon>Magnoliopsida</taxon>
        <taxon>eudicotyledons</taxon>
        <taxon>Gunneridae</taxon>
        <taxon>Pentapetalae</taxon>
        <taxon>asterids</taxon>
        <taxon>campanulids</taxon>
        <taxon>Aquifoliales</taxon>
        <taxon>Aquifoliaceae</taxon>
        <taxon>Ilex</taxon>
    </lineage>
</organism>
<protein>
    <submittedName>
        <fullName evidence="1">Uncharacterized protein</fullName>
    </submittedName>
</protein>
<keyword evidence="2" id="KW-1185">Reference proteome</keyword>
<proteinExistence type="predicted"/>
<gene>
    <name evidence="1" type="ORF">ILEXP_LOCUS41929</name>
</gene>
<accession>A0ABC8TXL0</accession>
<evidence type="ECO:0000313" key="2">
    <source>
        <dbReference type="Proteomes" id="UP001642360"/>
    </source>
</evidence>
<dbReference type="Proteomes" id="UP001642360">
    <property type="component" value="Unassembled WGS sequence"/>
</dbReference>
<dbReference type="AlphaFoldDB" id="A0ABC8TXL0"/>
<dbReference type="EMBL" id="CAUOFW020005946">
    <property type="protein sequence ID" value="CAK9172288.1"/>
    <property type="molecule type" value="Genomic_DNA"/>
</dbReference>
<comment type="caution">
    <text evidence="1">The sequence shown here is derived from an EMBL/GenBank/DDBJ whole genome shotgun (WGS) entry which is preliminary data.</text>
</comment>
<sequence length="118" mass="13066">MMDSLPTKSDAIGHIDGQPTSKVVDVFGTQENIIVMDSKTIKSGNVAKSDDQYSNLPLYNNNLALLLGVTQRGHENQSYGVENYFMDIVADFDECFWMGFSRSEVSMKGFCLNGLIAE</sequence>
<evidence type="ECO:0000313" key="1">
    <source>
        <dbReference type="EMBL" id="CAK9172288.1"/>
    </source>
</evidence>